<evidence type="ECO:0000313" key="4">
    <source>
        <dbReference type="Proteomes" id="UP000598297"/>
    </source>
</evidence>
<dbReference type="Proteomes" id="UP000598297">
    <property type="component" value="Unassembled WGS sequence"/>
</dbReference>
<organism evidence="3 4">
    <name type="scientific">Streptomyces boluensis</name>
    <dbReference type="NCBI Taxonomy" id="1775135"/>
    <lineage>
        <taxon>Bacteria</taxon>
        <taxon>Bacillati</taxon>
        <taxon>Actinomycetota</taxon>
        <taxon>Actinomycetes</taxon>
        <taxon>Kitasatosporales</taxon>
        <taxon>Streptomycetaceae</taxon>
        <taxon>Streptomyces</taxon>
    </lineage>
</organism>
<evidence type="ECO:0000256" key="2">
    <source>
        <dbReference type="SAM" id="Phobius"/>
    </source>
</evidence>
<proteinExistence type="predicted"/>
<name>A0A964USJ2_9ACTN</name>
<reference evidence="3" key="1">
    <citation type="submission" date="2020-01" db="EMBL/GenBank/DDBJ databases">
        <title>Whole-genome analyses of novel actinobacteria.</title>
        <authorList>
            <person name="Sahin N."/>
        </authorList>
    </citation>
    <scope>NUCLEOTIDE SEQUENCE</scope>
    <source>
        <strain evidence="3">YC537</strain>
    </source>
</reference>
<sequence length="268" mass="27722">MTPRETPRDPWTGDRSADGTADPLMVAITGEEAPENLRDDPAYRAAVTDVALLREQLHGLGDALAQQPPEPEPTPVSPVRRRRTALLALAASCAAALLGGTFWLSASGGIGTPDSQEASKSTVGDEVPGGEQEPGGDPEPGGDQESGGDSGSLSPEGTVACARLIVEGTVARVDALPGATEERITLDVSRSYKPAGGERRVSFPMDVGAHPRLRPGDRALVLVSRDSARPTHWTTGAGIPAERAWIERALPGARGLTCESGTAAPTDG</sequence>
<protein>
    <submittedName>
        <fullName evidence="3">Uncharacterized protein</fullName>
    </submittedName>
</protein>
<feature type="compositionally biased region" description="Basic and acidic residues" evidence="1">
    <location>
        <begin position="1"/>
        <end position="17"/>
    </location>
</feature>
<evidence type="ECO:0000256" key="1">
    <source>
        <dbReference type="SAM" id="MobiDB-lite"/>
    </source>
</evidence>
<comment type="caution">
    <text evidence="3">The sequence shown here is derived from an EMBL/GenBank/DDBJ whole genome shotgun (WGS) entry which is preliminary data.</text>
</comment>
<evidence type="ECO:0000313" key="3">
    <source>
        <dbReference type="EMBL" id="NBE54648.1"/>
    </source>
</evidence>
<dbReference type="AlphaFoldDB" id="A0A964USJ2"/>
<gene>
    <name evidence="3" type="ORF">GUY60_25135</name>
</gene>
<feature type="transmembrane region" description="Helical" evidence="2">
    <location>
        <begin position="85"/>
        <end position="106"/>
    </location>
</feature>
<keyword evidence="2" id="KW-0812">Transmembrane</keyword>
<feature type="region of interest" description="Disordered" evidence="1">
    <location>
        <begin position="59"/>
        <end position="79"/>
    </location>
</feature>
<feature type="region of interest" description="Disordered" evidence="1">
    <location>
        <begin position="112"/>
        <end position="156"/>
    </location>
</feature>
<feature type="compositionally biased region" description="Polar residues" evidence="1">
    <location>
        <begin position="113"/>
        <end position="122"/>
    </location>
</feature>
<dbReference type="EMBL" id="JAAAHS010000237">
    <property type="protein sequence ID" value="NBE54648.1"/>
    <property type="molecule type" value="Genomic_DNA"/>
</dbReference>
<keyword evidence="2" id="KW-1133">Transmembrane helix</keyword>
<keyword evidence="2" id="KW-0472">Membrane</keyword>
<feature type="region of interest" description="Disordered" evidence="1">
    <location>
        <begin position="1"/>
        <end position="22"/>
    </location>
</feature>
<keyword evidence="4" id="KW-1185">Reference proteome</keyword>
<dbReference type="RefSeq" id="WP_161701662.1">
    <property type="nucleotide sequence ID" value="NZ_JAAAHS010000237.1"/>
</dbReference>
<accession>A0A964USJ2</accession>
<dbReference type="OrthoDB" id="4337793at2"/>